<keyword evidence="2" id="KW-1185">Reference proteome</keyword>
<evidence type="ECO:0000313" key="1">
    <source>
        <dbReference type="EMBL" id="GAA1219198.1"/>
    </source>
</evidence>
<comment type="caution">
    <text evidence="1">The sequence shown here is derived from an EMBL/GenBank/DDBJ whole genome shotgun (WGS) entry which is preliminary data.</text>
</comment>
<accession>A0ABP4GFU7</accession>
<sequence length="147" mass="14587">MTQQGISAVRALRIALLVVAALIAAISLVAMHSVVASASANANATFVSSAIAGQPSSTAPTATHTDVVSHNSETPNIDVCPCPGSSSSSAGMAECAPLASLAGVTVVAQLRAECAALLPPLPRTALRALVVAQPTAPSLHVLSISRT</sequence>
<dbReference type="Proteomes" id="UP001500943">
    <property type="component" value="Unassembled WGS sequence"/>
</dbReference>
<organism evidence="1 2">
    <name type="scientific">Rhodoglobus aureus</name>
    <dbReference type="NCBI Taxonomy" id="191497"/>
    <lineage>
        <taxon>Bacteria</taxon>
        <taxon>Bacillati</taxon>
        <taxon>Actinomycetota</taxon>
        <taxon>Actinomycetes</taxon>
        <taxon>Micrococcales</taxon>
        <taxon>Microbacteriaceae</taxon>
        <taxon>Rhodoglobus</taxon>
    </lineage>
</organism>
<dbReference type="EMBL" id="BAAAKW010000031">
    <property type="protein sequence ID" value="GAA1219198.1"/>
    <property type="molecule type" value="Genomic_DNA"/>
</dbReference>
<gene>
    <name evidence="1" type="ORF">GCM10009655_18390</name>
</gene>
<name>A0ABP4GFU7_9MICO</name>
<protein>
    <submittedName>
        <fullName evidence="1">Uncharacterized protein</fullName>
    </submittedName>
</protein>
<proteinExistence type="predicted"/>
<reference evidence="2" key="1">
    <citation type="journal article" date="2019" name="Int. J. Syst. Evol. Microbiol.">
        <title>The Global Catalogue of Microorganisms (GCM) 10K type strain sequencing project: providing services to taxonomists for standard genome sequencing and annotation.</title>
        <authorList>
            <consortium name="The Broad Institute Genomics Platform"/>
            <consortium name="The Broad Institute Genome Sequencing Center for Infectious Disease"/>
            <person name="Wu L."/>
            <person name="Ma J."/>
        </authorList>
    </citation>
    <scope>NUCLEOTIDE SEQUENCE [LARGE SCALE GENOMIC DNA]</scope>
    <source>
        <strain evidence="2">JCM 12762</strain>
    </source>
</reference>
<evidence type="ECO:0000313" key="2">
    <source>
        <dbReference type="Proteomes" id="UP001500943"/>
    </source>
</evidence>